<evidence type="ECO:0000256" key="1">
    <source>
        <dbReference type="SAM" id="Phobius"/>
    </source>
</evidence>
<name>A0A1G7M0H1_9ACTN</name>
<feature type="transmembrane region" description="Helical" evidence="1">
    <location>
        <begin position="53"/>
        <end position="75"/>
    </location>
</feature>
<gene>
    <name evidence="2" type="ORF">SAMN05660324_0457</name>
</gene>
<keyword evidence="1" id="KW-0472">Membrane</keyword>
<reference evidence="3" key="1">
    <citation type="submission" date="2016-10" db="EMBL/GenBank/DDBJ databases">
        <authorList>
            <person name="Varghese N."/>
            <person name="Submissions S."/>
        </authorList>
    </citation>
    <scope>NUCLEOTIDE SEQUENCE [LARGE SCALE GENOMIC DNA]</scope>
    <source>
        <strain evidence="3">DSM 44526</strain>
    </source>
</reference>
<keyword evidence="3" id="KW-1185">Reference proteome</keyword>
<keyword evidence="1" id="KW-0812">Transmembrane</keyword>
<feature type="transmembrane region" description="Helical" evidence="1">
    <location>
        <begin position="20"/>
        <end position="41"/>
    </location>
</feature>
<dbReference type="Proteomes" id="UP000198863">
    <property type="component" value="Unassembled WGS sequence"/>
</dbReference>
<evidence type="ECO:0000313" key="2">
    <source>
        <dbReference type="EMBL" id="SDF55275.1"/>
    </source>
</evidence>
<dbReference type="AlphaFoldDB" id="A0A1G7M0H1"/>
<feature type="transmembrane region" description="Helical" evidence="1">
    <location>
        <begin position="87"/>
        <end position="106"/>
    </location>
</feature>
<organism evidence="2 3">
    <name type="scientific">Klenkia brasiliensis</name>
    <dbReference type="NCBI Taxonomy" id="333142"/>
    <lineage>
        <taxon>Bacteria</taxon>
        <taxon>Bacillati</taxon>
        <taxon>Actinomycetota</taxon>
        <taxon>Actinomycetes</taxon>
        <taxon>Geodermatophilales</taxon>
        <taxon>Geodermatophilaceae</taxon>
        <taxon>Klenkia</taxon>
    </lineage>
</organism>
<keyword evidence="1" id="KW-1133">Transmembrane helix</keyword>
<evidence type="ECO:0000313" key="3">
    <source>
        <dbReference type="Proteomes" id="UP000198863"/>
    </source>
</evidence>
<accession>A0A1G7M0H1</accession>
<protein>
    <submittedName>
        <fullName evidence="2">Uncharacterized protein</fullName>
    </submittedName>
</protein>
<dbReference type="EMBL" id="FNCF01000001">
    <property type="protein sequence ID" value="SDF55275.1"/>
    <property type="molecule type" value="Genomic_DNA"/>
</dbReference>
<proteinExistence type="predicted"/>
<sequence>MDPGVGAGYRPDVLRTRFRAALAVLVLAVLAATALAVAEAVGAFPTTGERLSALLWLAGWVLLAWGAVLGVATLVRLLRAGRRTDAALAALGLACLLLVAVLHPLAGSGGAAA</sequence>